<keyword evidence="11" id="KW-0067">ATP-binding</keyword>
<dbReference type="PANTHER" id="PTHR45339">
    <property type="entry name" value="HYBRID SIGNAL TRANSDUCTION HISTIDINE KINASE J"/>
    <property type="match status" value="1"/>
</dbReference>
<comment type="caution">
    <text evidence="26">The sequence shown here is derived from an EMBL/GenBank/DDBJ whole genome shotgun (WGS) entry which is preliminary data.</text>
</comment>
<evidence type="ECO:0000256" key="1">
    <source>
        <dbReference type="ARBA" id="ARBA00000085"/>
    </source>
</evidence>
<dbReference type="InterPro" id="IPR001789">
    <property type="entry name" value="Sig_transdc_resp-reg_receiver"/>
</dbReference>
<proteinExistence type="predicted"/>
<dbReference type="SMART" id="SM00387">
    <property type="entry name" value="HATPase_c"/>
    <property type="match status" value="1"/>
</dbReference>
<evidence type="ECO:0000256" key="13">
    <source>
        <dbReference type="ARBA" id="ARBA00023012"/>
    </source>
</evidence>
<dbReference type="Gene3D" id="3.30.565.10">
    <property type="entry name" value="Histidine kinase-like ATPase, C-terminal domain"/>
    <property type="match status" value="1"/>
</dbReference>
<dbReference type="CDD" id="cd17546">
    <property type="entry name" value="REC_hyHK_CKI1_RcsC-like"/>
    <property type="match status" value="1"/>
</dbReference>
<dbReference type="CDD" id="cd16922">
    <property type="entry name" value="HATPase_EvgS-ArcB-TorS-like"/>
    <property type="match status" value="1"/>
</dbReference>
<evidence type="ECO:0000256" key="9">
    <source>
        <dbReference type="ARBA" id="ARBA00022741"/>
    </source>
</evidence>
<dbReference type="OrthoDB" id="5290456at2"/>
<dbReference type="Gene3D" id="3.40.50.2300">
    <property type="match status" value="2"/>
</dbReference>
<dbReference type="Pfam" id="PF00512">
    <property type="entry name" value="HisKA"/>
    <property type="match status" value="1"/>
</dbReference>
<dbReference type="InterPro" id="IPR036641">
    <property type="entry name" value="HPT_dom_sf"/>
</dbReference>
<comment type="catalytic activity">
    <reaction evidence="1">
        <text>ATP + protein L-histidine = ADP + protein N-phospho-L-histidine.</text>
        <dbReference type="EC" id="2.7.13.3"/>
    </reaction>
</comment>
<keyword evidence="7" id="KW-0812">Transmembrane</keyword>
<name>A0A6L6Q5N1_9BURK</name>
<feature type="domain" description="Histidine kinase" evidence="23">
    <location>
        <begin position="58"/>
        <end position="279"/>
    </location>
</feature>
<dbReference type="InterPro" id="IPR036890">
    <property type="entry name" value="HATPase_C_sf"/>
</dbReference>
<dbReference type="InterPro" id="IPR003661">
    <property type="entry name" value="HisK_dim/P_dom"/>
</dbReference>
<dbReference type="InterPro" id="IPR008207">
    <property type="entry name" value="Sig_transdc_His_kin_Hpt_dom"/>
</dbReference>
<feature type="coiled-coil region" evidence="22">
    <location>
        <begin position="24"/>
        <end position="58"/>
    </location>
</feature>
<dbReference type="Gene3D" id="1.10.287.130">
    <property type="match status" value="1"/>
</dbReference>
<dbReference type="PROSITE" id="PS50110">
    <property type="entry name" value="RESPONSE_REGULATORY"/>
    <property type="match status" value="2"/>
</dbReference>
<dbReference type="InterPro" id="IPR003594">
    <property type="entry name" value="HATPase_dom"/>
</dbReference>
<dbReference type="SUPFAM" id="SSF52172">
    <property type="entry name" value="CheY-like"/>
    <property type="match status" value="2"/>
</dbReference>
<feature type="domain" description="Response regulatory" evidence="24">
    <location>
        <begin position="306"/>
        <end position="422"/>
    </location>
</feature>
<organism evidence="26 27">
    <name type="scientific">Pseudoduganella ginsengisoli</name>
    <dbReference type="NCBI Taxonomy" id="1462440"/>
    <lineage>
        <taxon>Bacteria</taxon>
        <taxon>Pseudomonadati</taxon>
        <taxon>Pseudomonadota</taxon>
        <taxon>Betaproteobacteria</taxon>
        <taxon>Burkholderiales</taxon>
        <taxon>Oxalobacteraceae</taxon>
        <taxon>Telluria group</taxon>
        <taxon>Pseudoduganella</taxon>
    </lineage>
</organism>
<evidence type="ECO:0000256" key="18">
    <source>
        <dbReference type="ARBA" id="ARBA00068150"/>
    </source>
</evidence>
<evidence type="ECO:0000256" key="22">
    <source>
        <dbReference type="SAM" id="Coils"/>
    </source>
</evidence>
<dbReference type="GO" id="GO:0000155">
    <property type="term" value="F:phosphorelay sensor kinase activity"/>
    <property type="evidence" value="ECO:0007669"/>
    <property type="project" value="InterPro"/>
</dbReference>
<evidence type="ECO:0000256" key="6">
    <source>
        <dbReference type="ARBA" id="ARBA00022679"/>
    </source>
</evidence>
<dbReference type="SUPFAM" id="SSF47384">
    <property type="entry name" value="Homodimeric domain of signal transducing histidine kinase"/>
    <property type="match status" value="1"/>
</dbReference>
<evidence type="ECO:0000256" key="11">
    <source>
        <dbReference type="ARBA" id="ARBA00022840"/>
    </source>
</evidence>
<dbReference type="GO" id="GO:0005886">
    <property type="term" value="C:plasma membrane"/>
    <property type="evidence" value="ECO:0007669"/>
    <property type="project" value="UniProtKB-SubCell"/>
</dbReference>
<protein>
    <recommendedName>
        <fullName evidence="18">Sensory/regulatory protein RpfC</fullName>
        <ecNumber evidence="3">2.7.13.3</ecNumber>
    </recommendedName>
    <alternativeName>
        <fullName evidence="19">Virulence sensor protein BvgS</fullName>
    </alternativeName>
</protein>
<evidence type="ECO:0000256" key="8">
    <source>
        <dbReference type="ARBA" id="ARBA00022729"/>
    </source>
</evidence>
<dbReference type="Pfam" id="PF01627">
    <property type="entry name" value="Hpt"/>
    <property type="match status" value="1"/>
</dbReference>
<evidence type="ECO:0000313" key="27">
    <source>
        <dbReference type="Proteomes" id="UP000484015"/>
    </source>
</evidence>
<dbReference type="AlphaFoldDB" id="A0A6L6Q5N1"/>
<keyword evidence="12" id="KW-1133">Transmembrane helix</keyword>
<dbReference type="PROSITE" id="PS50894">
    <property type="entry name" value="HPT"/>
    <property type="match status" value="1"/>
</dbReference>
<keyword evidence="14" id="KW-0843">Virulence</keyword>
<gene>
    <name evidence="26" type="ORF">GM668_22275</name>
</gene>
<evidence type="ECO:0000256" key="14">
    <source>
        <dbReference type="ARBA" id="ARBA00023026"/>
    </source>
</evidence>
<feature type="modified residue" description="Phosphohistidine" evidence="20">
    <location>
        <position position="503"/>
    </location>
</feature>
<dbReference type="RefSeq" id="WP_155441164.1">
    <property type="nucleotide sequence ID" value="NZ_WNLA01000018.1"/>
</dbReference>
<dbReference type="EMBL" id="WNLA01000018">
    <property type="protein sequence ID" value="MTW04806.1"/>
    <property type="molecule type" value="Genomic_DNA"/>
</dbReference>
<dbReference type="InterPro" id="IPR005467">
    <property type="entry name" value="His_kinase_dom"/>
</dbReference>
<sequence length="693" mass="74248">MSWIILLGSSAAAWALYQWRVRGLLRAQADLEEALRMLDQARADAEAASRAKSEFLANMSHEIRTPMNALIGLSRLTLRTDLTPKQRDYLDKILWSGENLLDIINEILDFSKIEARRLQLEHIPFPLDELLDNVAGVIAQQTEEKGIKLACSVAPDVPRRLLGDPLRLGQVLLNLAGNAAKFTERGEIVLSVELSERYADSVVLQFAVRDTGIGMTPQQLTSLFQSFTQADNSITRKYGGTGLGLSISRQLVELMGGAITVTSQPGVGSCFIFDIQLGIAPAENAKAVAQSHPARQPDLAPLAGARVLLAEDNAISREVALAFLSDAPVTVDVALDGMQAVEMVQNQHYDLVLMDVQMPVMDGLAAARTIRALGQFDGLPIIAMTAHALRSDREASMAAGMNEHVTKPIDPAALYAALLRWIAPRIPAAPMLAHAASPAKACQSAPLPAIAGIDWQAALHRVDQRHDLLQRVITGFRATYGAAGQALLHDPATPQQTLQRFAHGLKSAAATIGAHAAMQMASALECALREGRGADAQSMRAPLAATLAALTAAMQAADGAPSSTATPGGPPHILIVDDHELNRELLSLLLDDTYAITATGDGAHALQLALQHQPDLILLDVVMEGMDGHEVLRRLKDDCRTAHIPVVFVSGLDTEDDRARGLELGAAGYIAKPYKPDAVRACVAQCLQQALLT</sequence>
<dbReference type="Gene3D" id="1.20.120.160">
    <property type="entry name" value="HPT domain"/>
    <property type="match status" value="1"/>
</dbReference>
<keyword evidence="8" id="KW-0732">Signal</keyword>
<keyword evidence="4" id="KW-1003">Cell membrane</keyword>
<evidence type="ECO:0000256" key="2">
    <source>
        <dbReference type="ARBA" id="ARBA00004651"/>
    </source>
</evidence>
<keyword evidence="9" id="KW-0547">Nucleotide-binding</keyword>
<keyword evidence="27" id="KW-1185">Reference proteome</keyword>
<dbReference type="SMART" id="SM00448">
    <property type="entry name" value="REC"/>
    <property type="match status" value="2"/>
</dbReference>
<evidence type="ECO:0000256" key="7">
    <source>
        <dbReference type="ARBA" id="ARBA00022692"/>
    </source>
</evidence>
<dbReference type="FunFam" id="1.10.287.130:FF:000002">
    <property type="entry name" value="Two-component osmosensing histidine kinase"/>
    <property type="match status" value="1"/>
</dbReference>
<dbReference type="PRINTS" id="PR00344">
    <property type="entry name" value="BCTRLSENSOR"/>
</dbReference>
<comment type="subunit">
    <text evidence="17">At low DSF concentrations, interacts with RpfF.</text>
</comment>
<evidence type="ECO:0000256" key="19">
    <source>
        <dbReference type="ARBA" id="ARBA00070152"/>
    </source>
</evidence>
<evidence type="ECO:0000259" key="24">
    <source>
        <dbReference type="PROSITE" id="PS50110"/>
    </source>
</evidence>
<evidence type="ECO:0000256" key="20">
    <source>
        <dbReference type="PROSITE-ProRule" id="PRU00110"/>
    </source>
</evidence>
<evidence type="ECO:0000256" key="5">
    <source>
        <dbReference type="ARBA" id="ARBA00022553"/>
    </source>
</evidence>
<evidence type="ECO:0000256" key="3">
    <source>
        <dbReference type="ARBA" id="ARBA00012438"/>
    </source>
</evidence>
<keyword evidence="13" id="KW-0902">Two-component regulatory system</keyword>
<keyword evidence="22" id="KW-0175">Coiled coil</keyword>
<dbReference type="Pfam" id="PF00072">
    <property type="entry name" value="Response_reg"/>
    <property type="match status" value="2"/>
</dbReference>
<evidence type="ECO:0000256" key="16">
    <source>
        <dbReference type="ARBA" id="ARBA00058004"/>
    </source>
</evidence>
<dbReference type="InterPro" id="IPR011006">
    <property type="entry name" value="CheY-like_superfamily"/>
</dbReference>
<dbReference type="InterPro" id="IPR036097">
    <property type="entry name" value="HisK_dim/P_sf"/>
</dbReference>
<dbReference type="CDD" id="cd00082">
    <property type="entry name" value="HisKA"/>
    <property type="match status" value="1"/>
</dbReference>
<dbReference type="SUPFAM" id="SSF47226">
    <property type="entry name" value="Histidine-containing phosphotransfer domain, HPT domain"/>
    <property type="match status" value="1"/>
</dbReference>
<feature type="modified residue" description="4-aspartylphosphate" evidence="21">
    <location>
        <position position="620"/>
    </location>
</feature>
<dbReference type="SUPFAM" id="SSF55874">
    <property type="entry name" value="ATPase domain of HSP90 chaperone/DNA topoisomerase II/histidine kinase"/>
    <property type="match status" value="1"/>
</dbReference>
<dbReference type="PROSITE" id="PS50109">
    <property type="entry name" value="HIS_KIN"/>
    <property type="match status" value="1"/>
</dbReference>
<evidence type="ECO:0000259" key="25">
    <source>
        <dbReference type="PROSITE" id="PS50894"/>
    </source>
</evidence>
<evidence type="ECO:0000256" key="17">
    <source>
        <dbReference type="ARBA" id="ARBA00064003"/>
    </source>
</evidence>
<reference evidence="26 27" key="1">
    <citation type="submission" date="2019-11" db="EMBL/GenBank/DDBJ databases">
        <title>Type strains purchased from KCTC, JCM and DSMZ.</title>
        <authorList>
            <person name="Lu H."/>
        </authorList>
    </citation>
    <scope>NUCLEOTIDE SEQUENCE [LARGE SCALE GENOMIC DNA]</scope>
    <source>
        <strain evidence="26 27">KCTC 42409</strain>
    </source>
</reference>
<dbReference type="PANTHER" id="PTHR45339:SF1">
    <property type="entry name" value="HYBRID SIGNAL TRANSDUCTION HISTIDINE KINASE J"/>
    <property type="match status" value="1"/>
</dbReference>
<feature type="modified residue" description="4-aspartylphosphate" evidence="21">
    <location>
        <position position="355"/>
    </location>
</feature>
<dbReference type="InterPro" id="IPR004358">
    <property type="entry name" value="Sig_transdc_His_kin-like_C"/>
</dbReference>
<dbReference type="GO" id="GO:0005524">
    <property type="term" value="F:ATP binding"/>
    <property type="evidence" value="ECO:0007669"/>
    <property type="project" value="UniProtKB-KW"/>
</dbReference>
<evidence type="ECO:0000256" key="12">
    <source>
        <dbReference type="ARBA" id="ARBA00022989"/>
    </source>
</evidence>
<keyword evidence="15" id="KW-0472">Membrane</keyword>
<dbReference type="Pfam" id="PF02518">
    <property type="entry name" value="HATPase_c"/>
    <property type="match status" value="1"/>
</dbReference>
<feature type="domain" description="Response regulatory" evidence="24">
    <location>
        <begin position="572"/>
        <end position="687"/>
    </location>
</feature>
<dbReference type="EC" id="2.7.13.3" evidence="3"/>
<evidence type="ECO:0000256" key="21">
    <source>
        <dbReference type="PROSITE-ProRule" id="PRU00169"/>
    </source>
</evidence>
<comment type="function">
    <text evidence="16">Member of the two-component regulatory system BvgS/BvgA. Phosphorylates BvgA via a four-step phosphorelay in response to environmental signals.</text>
</comment>
<evidence type="ECO:0000313" key="26">
    <source>
        <dbReference type="EMBL" id="MTW04806.1"/>
    </source>
</evidence>
<keyword evidence="10" id="KW-0418">Kinase</keyword>
<comment type="subcellular location">
    <subcellularLocation>
        <location evidence="2">Cell membrane</location>
        <topology evidence="2">Multi-pass membrane protein</topology>
    </subcellularLocation>
</comment>
<accession>A0A6L6Q5N1</accession>
<dbReference type="FunFam" id="3.30.565.10:FF:000010">
    <property type="entry name" value="Sensor histidine kinase RcsC"/>
    <property type="match status" value="1"/>
</dbReference>
<feature type="domain" description="HPt" evidence="25">
    <location>
        <begin position="461"/>
        <end position="557"/>
    </location>
</feature>
<evidence type="ECO:0000259" key="23">
    <source>
        <dbReference type="PROSITE" id="PS50109"/>
    </source>
</evidence>
<evidence type="ECO:0000256" key="15">
    <source>
        <dbReference type="ARBA" id="ARBA00023136"/>
    </source>
</evidence>
<dbReference type="SMART" id="SM00388">
    <property type="entry name" value="HisKA"/>
    <property type="match status" value="1"/>
</dbReference>
<evidence type="ECO:0000256" key="4">
    <source>
        <dbReference type="ARBA" id="ARBA00022475"/>
    </source>
</evidence>
<keyword evidence="5 21" id="KW-0597">Phosphoprotein</keyword>
<keyword evidence="6" id="KW-0808">Transferase</keyword>
<evidence type="ECO:0000256" key="10">
    <source>
        <dbReference type="ARBA" id="ARBA00022777"/>
    </source>
</evidence>
<dbReference type="Proteomes" id="UP000484015">
    <property type="component" value="Unassembled WGS sequence"/>
</dbReference>